<dbReference type="SMART" id="SM00855">
    <property type="entry name" value="PGAM"/>
    <property type="match status" value="1"/>
</dbReference>
<reference evidence="1 2" key="1">
    <citation type="submission" date="2019-07" db="EMBL/GenBank/DDBJ databases">
        <title>Tepidimonas thermarum AA-1 draft genome.</title>
        <authorList>
            <person name="Da Costa M.S."/>
            <person name="Froufe H.J.C."/>
            <person name="Egas C."/>
            <person name="Albuquerque L."/>
        </authorList>
    </citation>
    <scope>NUCLEOTIDE SEQUENCE [LARGE SCALE GENOMIC DNA]</scope>
    <source>
        <strain evidence="1 2">AA-1</strain>
    </source>
</reference>
<dbReference type="InterPro" id="IPR029033">
    <property type="entry name" value="His_PPase_superfam"/>
</dbReference>
<name>A0A554WX98_9BURK</name>
<dbReference type="RefSeq" id="WP_143903966.1">
    <property type="nucleotide sequence ID" value="NZ_VJOL01000057.1"/>
</dbReference>
<dbReference type="PANTHER" id="PTHR48100">
    <property type="entry name" value="BROAD-SPECIFICITY PHOSPHATASE YOR283W-RELATED"/>
    <property type="match status" value="1"/>
</dbReference>
<dbReference type="InterPro" id="IPR050275">
    <property type="entry name" value="PGM_Phosphatase"/>
</dbReference>
<dbReference type="Gene3D" id="3.40.50.1240">
    <property type="entry name" value="Phosphoglycerate mutase-like"/>
    <property type="match status" value="1"/>
</dbReference>
<dbReference type="Proteomes" id="UP000318542">
    <property type="component" value="Unassembled WGS sequence"/>
</dbReference>
<dbReference type="InterPro" id="IPR013078">
    <property type="entry name" value="His_Pase_superF_clade-1"/>
</dbReference>
<evidence type="ECO:0000313" key="1">
    <source>
        <dbReference type="EMBL" id="TSE28188.1"/>
    </source>
</evidence>
<dbReference type="OrthoDB" id="5296884at2"/>
<comment type="caution">
    <text evidence="1">The sequence shown here is derived from an EMBL/GenBank/DDBJ whole genome shotgun (WGS) entry which is preliminary data.</text>
</comment>
<organism evidence="1 2">
    <name type="scientific">Tepidimonas thermarum</name>
    <dbReference type="NCBI Taxonomy" id="335431"/>
    <lineage>
        <taxon>Bacteria</taxon>
        <taxon>Pseudomonadati</taxon>
        <taxon>Pseudomonadota</taxon>
        <taxon>Betaproteobacteria</taxon>
        <taxon>Burkholderiales</taxon>
        <taxon>Tepidimonas</taxon>
    </lineage>
</organism>
<dbReference type="EMBL" id="VJOL01000057">
    <property type="protein sequence ID" value="TSE28188.1"/>
    <property type="molecule type" value="Genomic_DNA"/>
</dbReference>
<accession>A0A554WX98</accession>
<sequence>MRLWLVRHAATTAPPDVCIGRTDVPASDDATAQAARRLHAALPARLAWRVSPSARARQLAQGLQALRPHLRAPVVDARLAELDFGAWEGQRWDAVPRAELDAWAAAFADHRPGGGESVRALLRRVRAALHTVVDDAPALDQVWITHAGVIRAVLHTLAAGWGAVPTAASAWPQTPVRCGQWVAVPLAALRADRDFP</sequence>
<protein>
    <submittedName>
        <fullName evidence="1">Alpha-ribazole phosphatase</fullName>
    </submittedName>
</protein>
<dbReference type="SUPFAM" id="SSF53254">
    <property type="entry name" value="Phosphoglycerate mutase-like"/>
    <property type="match status" value="1"/>
</dbReference>
<dbReference type="GO" id="GO:0016791">
    <property type="term" value="F:phosphatase activity"/>
    <property type="evidence" value="ECO:0007669"/>
    <property type="project" value="TreeGrafter"/>
</dbReference>
<keyword evidence="2" id="KW-1185">Reference proteome</keyword>
<evidence type="ECO:0000313" key="2">
    <source>
        <dbReference type="Proteomes" id="UP000318542"/>
    </source>
</evidence>
<dbReference type="AlphaFoldDB" id="A0A554WX98"/>
<proteinExistence type="predicted"/>
<gene>
    <name evidence="1" type="ORF">Tther_02270</name>
</gene>
<dbReference type="Pfam" id="PF00300">
    <property type="entry name" value="His_Phos_1"/>
    <property type="match status" value="1"/>
</dbReference>